<name>A0ABT7A6Z7_9ACTN</name>
<proteinExistence type="predicted"/>
<dbReference type="InterPro" id="IPR016181">
    <property type="entry name" value="Acyl_CoA_acyltransferase"/>
</dbReference>
<dbReference type="Proteomes" id="UP001214441">
    <property type="component" value="Unassembled WGS sequence"/>
</dbReference>
<dbReference type="RefSeq" id="WP_274041253.1">
    <property type="nucleotide sequence ID" value="NZ_JANCPR020000051.1"/>
</dbReference>
<organism evidence="2 3">
    <name type="scientific">Streptomyces iconiensis</name>
    <dbReference type="NCBI Taxonomy" id="1384038"/>
    <lineage>
        <taxon>Bacteria</taxon>
        <taxon>Bacillati</taxon>
        <taxon>Actinomycetota</taxon>
        <taxon>Actinomycetes</taxon>
        <taxon>Kitasatosporales</taxon>
        <taxon>Streptomycetaceae</taxon>
        <taxon>Streptomyces</taxon>
    </lineage>
</organism>
<evidence type="ECO:0000313" key="3">
    <source>
        <dbReference type="Proteomes" id="UP001214441"/>
    </source>
</evidence>
<sequence>MTHSDHDARVRPAEPGDLPLATRTLTRAFADYAFTRHVIAADGHAARVARFQELFLTHIGMPYGRVWVADGSQAVSVWTTPEHDPGPGFAEIGPLLNELAGDRAPYFESAEQVLEPYRPREPAWFLGTVGVDPGSQGKGLGSAVVRPGLIAAEAAGVPAYLETSSERNVDFYERLGFTVTGTVDLPGGGPRTWSMLRRV</sequence>
<dbReference type="EMBL" id="JANCPR020000051">
    <property type="protein sequence ID" value="MDJ1137119.1"/>
    <property type="molecule type" value="Genomic_DNA"/>
</dbReference>
<feature type="domain" description="N-acetyltransferase" evidence="1">
    <location>
        <begin position="8"/>
        <end position="199"/>
    </location>
</feature>
<gene>
    <name evidence="2" type="ORF">NMN56_035285</name>
</gene>
<dbReference type="Gene3D" id="3.40.630.30">
    <property type="match status" value="1"/>
</dbReference>
<comment type="caution">
    <text evidence="2">The sequence shown here is derived from an EMBL/GenBank/DDBJ whole genome shotgun (WGS) entry which is preliminary data.</text>
</comment>
<evidence type="ECO:0000259" key="1">
    <source>
        <dbReference type="PROSITE" id="PS51186"/>
    </source>
</evidence>
<protein>
    <submittedName>
        <fullName evidence="2">GNAT family N-acetyltransferase</fullName>
    </submittedName>
</protein>
<dbReference type="CDD" id="cd04301">
    <property type="entry name" value="NAT_SF"/>
    <property type="match status" value="1"/>
</dbReference>
<dbReference type="PROSITE" id="PS51186">
    <property type="entry name" value="GNAT"/>
    <property type="match status" value="1"/>
</dbReference>
<keyword evidence="3" id="KW-1185">Reference proteome</keyword>
<dbReference type="PANTHER" id="PTHR42791:SF1">
    <property type="entry name" value="N-ACETYLTRANSFERASE DOMAIN-CONTAINING PROTEIN"/>
    <property type="match status" value="1"/>
</dbReference>
<accession>A0ABT7A6Z7</accession>
<dbReference type="SUPFAM" id="SSF55729">
    <property type="entry name" value="Acyl-CoA N-acyltransferases (Nat)"/>
    <property type="match status" value="1"/>
</dbReference>
<reference evidence="2 3" key="1">
    <citation type="submission" date="2023-05" db="EMBL/GenBank/DDBJ databases">
        <title>Streptantibioticus silvisoli sp. nov., acidotolerant actinomycetes 1 from pine litter.</title>
        <authorList>
            <person name="Swiecimska M."/>
            <person name="Golinska P."/>
            <person name="Sangal V."/>
            <person name="Wachnowicz B."/>
            <person name="Goodfellow M."/>
        </authorList>
    </citation>
    <scope>NUCLEOTIDE SEQUENCE [LARGE SCALE GENOMIC DNA]</scope>
    <source>
        <strain evidence="2 3">DSM 42109</strain>
    </source>
</reference>
<dbReference type="InterPro" id="IPR052523">
    <property type="entry name" value="Trichothecene_AcTrans"/>
</dbReference>
<dbReference type="InterPro" id="IPR000182">
    <property type="entry name" value="GNAT_dom"/>
</dbReference>
<dbReference type="Pfam" id="PF00583">
    <property type="entry name" value="Acetyltransf_1"/>
    <property type="match status" value="1"/>
</dbReference>
<evidence type="ECO:0000313" key="2">
    <source>
        <dbReference type="EMBL" id="MDJ1137119.1"/>
    </source>
</evidence>
<dbReference type="PANTHER" id="PTHR42791">
    <property type="entry name" value="GNAT FAMILY ACETYLTRANSFERASE"/>
    <property type="match status" value="1"/>
</dbReference>